<sequence>MLNRELNFISAKIHLSCVNTIMEKNSYLCLNWYFSVISPHFPFLFHFFSFSFFSS</sequence>
<evidence type="ECO:0000256" key="1">
    <source>
        <dbReference type="SAM" id="Phobius"/>
    </source>
</evidence>
<organism evidence="2 3">
    <name type="scientific">Meloidogyne enterolobii</name>
    <name type="common">Root-knot nematode worm</name>
    <name type="synonym">Meloidogyne mayaguensis</name>
    <dbReference type="NCBI Taxonomy" id="390850"/>
    <lineage>
        <taxon>Eukaryota</taxon>
        <taxon>Metazoa</taxon>
        <taxon>Ecdysozoa</taxon>
        <taxon>Nematoda</taxon>
        <taxon>Chromadorea</taxon>
        <taxon>Rhabditida</taxon>
        <taxon>Tylenchina</taxon>
        <taxon>Tylenchomorpha</taxon>
        <taxon>Tylenchoidea</taxon>
        <taxon>Meloidogynidae</taxon>
        <taxon>Meloidogyninae</taxon>
        <taxon>Meloidogyne</taxon>
    </lineage>
</organism>
<name>A0A6V7W632_MELEN</name>
<evidence type="ECO:0000313" key="3">
    <source>
        <dbReference type="Proteomes" id="UP000580250"/>
    </source>
</evidence>
<proteinExistence type="predicted"/>
<protein>
    <submittedName>
        <fullName evidence="2">Uncharacterized protein</fullName>
    </submittedName>
</protein>
<comment type="caution">
    <text evidence="2">The sequence shown here is derived from an EMBL/GenBank/DDBJ whole genome shotgun (WGS) entry which is preliminary data.</text>
</comment>
<gene>
    <name evidence="2" type="ORF">MENT_LOCUS34733</name>
</gene>
<feature type="transmembrane region" description="Helical" evidence="1">
    <location>
        <begin position="32"/>
        <end position="53"/>
    </location>
</feature>
<keyword evidence="1" id="KW-0472">Membrane</keyword>
<evidence type="ECO:0000313" key="2">
    <source>
        <dbReference type="EMBL" id="CAD2182519.1"/>
    </source>
</evidence>
<reference evidence="2 3" key="1">
    <citation type="submission" date="2020-08" db="EMBL/GenBank/DDBJ databases">
        <authorList>
            <person name="Koutsovoulos G."/>
            <person name="Danchin GJ E."/>
        </authorList>
    </citation>
    <scope>NUCLEOTIDE SEQUENCE [LARGE SCALE GENOMIC DNA]</scope>
</reference>
<accession>A0A6V7W632</accession>
<dbReference type="EMBL" id="CAJEWN010000434">
    <property type="protein sequence ID" value="CAD2182519.1"/>
    <property type="molecule type" value="Genomic_DNA"/>
</dbReference>
<keyword evidence="1" id="KW-0812">Transmembrane</keyword>
<dbReference type="Proteomes" id="UP000580250">
    <property type="component" value="Unassembled WGS sequence"/>
</dbReference>
<dbReference type="AlphaFoldDB" id="A0A6V7W632"/>
<keyword evidence="1" id="KW-1133">Transmembrane helix</keyword>